<evidence type="ECO:0008006" key="3">
    <source>
        <dbReference type="Google" id="ProtNLM"/>
    </source>
</evidence>
<evidence type="ECO:0000313" key="1">
    <source>
        <dbReference type="EMBL" id="CBI12926.1"/>
    </source>
</evidence>
<dbReference type="AlphaFoldDB" id="A0AA36JX52"/>
<gene>
    <name evidence="1" type="ordered locus">GALLO_0434</name>
</gene>
<evidence type="ECO:0000313" key="2">
    <source>
        <dbReference type="Proteomes" id="UP000001517"/>
    </source>
</evidence>
<accession>A0AA36JX52</accession>
<organism evidence="1 2">
    <name type="scientific">Streptococcus gallolyticus (strain UCN34)</name>
    <dbReference type="NCBI Taxonomy" id="637909"/>
    <lineage>
        <taxon>Bacteria</taxon>
        <taxon>Bacillati</taxon>
        <taxon>Bacillota</taxon>
        <taxon>Bacilli</taxon>
        <taxon>Lactobacillales</taxon>
        <taxon>Streptococcaceae</taxon>
        <taxon>Streptococcus</taxon>
    </lineage>
</organism>
<name>A0AA36JX52_STRG3</name>
<reference evidence="1 2" key="1">
    <citation type="journal article" date="2010" name="J. Bacteriol.">
        <title>Genome sequence of Streptococcus gallolyticus: insights into its adaptation to the bovine rumen and its ability to cause endocarditis.</title>
        <authorList>
            <person name="Rusniok C."/>
            <person name="Couve E."/>
            <person name="Da Cunha V."/>
            <person name="El Gana R."/>
            <person name="Zidane N."/>
            <person name="Bouchier C."/>
            <person name="Poyart C."/>
            <person name="Leclercq R."/>
            <person name="Trieu-Cuot P."/>
            <person name="Glaser P."/>
        </authorList>
    </citation>
    <scope>NUCLEOTIDE SEQUENCE [LARGE SCALE GENOMIC DNA]</scope>
    <source>
        <strain evidence="1 2">UCN34</strain>
    </source>
</reference>
<sequence length="46" mass="5569">MKLINWIFAKPKKQQELQQTWTFEHNGWEASAKDYNQIHNIRNGLI</sequence>
<dbReference type="EMBL" id="FN597254">
    <property type="protein sequence ID" value="CBI12926.1"/>
    <property type="molecule type" value="Genomic_DNA"/>
</dbReference>
<dbReference type="Proteomes" id="UP000001517">
    <property type="component" value="Chromosome"/>
</dbReference>
<proteinExistence type="predicted"/>
<protein>
    <recommendedName>
        <fullName evidence="3">Phage protein</fullName>
    </recommendedName>
</protein>
<dbReference type="RefSeq" id="WP_012961482.1">
    <property type="nucleotide sequence ID" value="NC_013798.1"/>
</dbReference>
<dbReference type="KEGG" id="sga:GALLO_0434"/>